<dbReference type="InterPro" id="IPR036236">
    <property type="entry name" value="Znf_C2H2_sf"/>
</dbReference>
<feature type="region of interest" description="Disordered" evidence="13">
    <location>
        <begin position="601"/>
        <end position="627"/>
    </location>
</feature>
<comment type="function">
    <text evidence="10">Transcription factor which plays a key role in limb development. Positively regulates FGF8 expression in the apical ectodermal ridge (AER) and contributes to limb outgrowth in embryos.</text>
</comment>
<gene>
    <name evidence="15" type="ORF">NP493_8g03050</name>
</gene>
<dbReference type="Proteomes" id="UP001209878">
    <property type="component" value="Unassembled WGS sequence"/>
</dbReference>
<evidence type="ECO:0000256" key="1">
    <source>
        <dbReference type="ARBA" id="ARBA00004123"/>
    </source>
</evidence>
<feature type="compositionally biased region" description="Polar residues" evidence="13">
    <location>
        <begin position="12"/>
        <end position="21"/>
    </location>
</feature>
<sequence>MATEKARKNEQEYLNPSSTTQVKDEIQPSPLALLAATCSKIGAPSENDNTPATPQQPQPILRVVQNPVFQATGGDVLTTPAGWVQVPGFGAMQSAPGGVAPSGTMTVVQAPQTPTVIQNQNTQVFATPVTGPGGSITYNIIQSPMAQFQTMTVIGADGQEQQVIAPTSSLQLQPNLVAQSPAQNPTTAYLSQTGQLITTPTGLTMTGNNTVGGLPAIANFAPGNVVSLGGLQNLAVARQGGVMQTVQLQTPQVQTVPIQIQNTTNAGLVQTIHVPIQALQTALQPMAGLTPQPGTPGMFGMSPRQQVALPTQCTSAATPQATSTDVSLTSMTTNNQTLETTSQSINVNPSTISQSTSQPTILSVPVVGSAASMASQSACLATKASNVLSGVQGASKLLYTAPSSTMTNISAAPTDILSMATANILNPTVSSTILNNIPSYLNAQQMSGLATPTQTVQNIILPSGQIVQSLASPAITGMPNVQVVGQNGQVIQAQWLAPMMPGVRPGIQQIQGLAGLSNLQNLQTYGMQPTFLNTGTLLQNFTAGTSAVGIQQPQQQPQQNVLAQQGITPSQVDTTATSQQNPVLLSQLQSELNDSMKWQVVQSETDQQQSDLGQLSPTGGQVTDDGIPSKRLRRMACTCPNCRDGDGRNKENRKKQHICHIPGCNKIYGKTSHLRAHLRWHTGERPFVCNWMLCGKRFTRSDELQRHKRTHTGEKRFNCQECGKKFMRSDHLSKHIKTHANKRVGASTVSSSEAQDQNLLEQSDSESLKDAASHQNGSPSGEWGQAR</sequence>
<dbReference type="GO" id="GO:0000981">
    <property type="term" value="F:DNA-binding transcription factor activity, RNA polymerase II-specific"/>
    <property type="evidence" value="ECO:0007669"/>
    <property type="project" value="TreeGrafter"/>
</dbReference>
<evidence type="ECO:0000256" key="6">
    <source>
        <dbReference type="ARBA" id="ARBA00023015"/>
    </source>
</evidence>
<dbReference type="GO" id="GO:0008270">
    <property type="term" value="F:zinc ion binding"/>
    <property type="evidence" value="ECO:0007669"/>
    <property type="project" value="UniProtKB-KW"/>
</dbReference>
<keyword evidence="9" id="KW-0539">Nucleus</keyword>
<keyword evidence="5" id="KW-0862">Zinc</keyword>
<accession>A0AAD9PFK7</accession>
<dbReference type="GO" id="GO:0000978">
    <property type="term" value="F:RNA polymerase II cis-regulatory region sequence-specific DNA binding"/>
    <property type="evidence" value="ECO:0007669"/>
    <property type="project" value="TreeGrafter"/>
</dbReference>
<feature type="domain" description="C2H2-type" evidence="14">
    <location>
        <begin position="657"/>
        <end position="686"/>
    </location>
</feature>
<dbReference type="PANTHER" id="PTHR23235">
    <property type="entry name" value="KRUEPPEL-LIKE TRANSCRIPTION FACTOR"/>
    <property type="match status" value="1"/>
</dbReference>
<evidence type="ECO:0000313" key="16">
    <source>
        <dbReference type="Proteomes" id="UP001209878"/>
    </source>
</evidence>
<dbReference type="PANTHER" id="PTHR23235:SF165">
    <property type="entry name" value="TRANSCRIPTION FACTOR BTD"/>
    <property type="match status" value="1"/>
</dbReference>
<evidence type="ECO:0000313" key="15">
    <source>
        <dbReference type="EMBL" id="KAK2193671.1"/>
    </source>
</evidence>
<dbReference type="FunFam" id="3.30.160.60:FF:000077">
    <property type="entry name" value="Sp8 transcription factor"/>
    <property type="match status" value="1"/>
</dbReference>
<dbReference type="SMART" id="SM00355">
    <property type="entry name" value="ZnF_C2H2"/>
    <property type="match status" value="3"/>
</dbReference>
<keyword evidence="3" id="KW-0677">Repeat</keyword>
<proteinExistence type="inferred from homology"/>
<dbReference type="AlphaFoldDB" id="A0AAD9PFK7"/>
<feature type="domain" description="C2H2-type" evidence="14">
    <location>
        <begin position="687"/>
        <end position="716"/>
    </location>
</feature>
<dbReference type="Pfam" id="PF00096">
    <property type="entry name" value="zf-C2H2"/>
    <property type="match status" value="2"/>
</dbReference>
<evidence type="ECO:0000256" key="3">
    <source>
        <dbReference type="ARBA" id="ARBA00022737"/>
    </source>
</evidence>
<evidence type="ECO:0000256" key="11">
    <source>
        <dbReference type="ARBA" id="ARBA00038409"/>
    </source>
</evidence>
<feature type="compositionally biased region" description="Polar residues" evidence="13">
    <location>
        <begin position="601"/>
        <end position="621"/>
    </location>
</feature>
<evidence type="ECO:0000256" key="7">
    <source>
        <dbReference type="ARBA" id="ARBA00023125"/>
    </source>
</evidence>
<dbReference type="InterPro" id="IPR013087">
    <property type="entry name" value="Znf_C2H2_type"/>
</dbReference>
<evidence type="ECO:0000256" key="8">
    <source>
        <dbReference type="ARBA" id="ARBA00023163"/>
    </source>
</evidence>
<dbReference type="SUPFAM" id="SSF57667">
    <property type="entry name" value="beta-beta-alpha zinc fingers"/>
    <property type="match status" value="2"/>
</dbReference>
<feature type="compositionally biased region" description="Basic and acidic residues" evidence="13">
    <location>
        <begin position="1"/>
        <end position="11"/>
    </location>
</feature>
<keyword evidence="16" id="KW-1185">Reference proteome</keyword>
<keyword evidence="7" id="KW-0238">DNA-binding</keyword>
<feature type="region of interest" description="Disordered" evidence="13">
    <location>
        <begin position="740"/>
        <end position="787"/>
    </location>
</feature>
<keyword evidence="4 12" id="KW-0863">Zinc-finger</keyword>
<keyword evidence="2" id="KW-0479">Metal-binding</keyword>
<organism evidence="15 16">
    <name type="scientific">Ridgeia piscesae</name>
    <name type="common">Tubeworm</name>
    <dbReference type="NCBI Taxonomy" id="27915"/>
    <lineage>
        <taxon>Eukaryota</taxon>
        <taxon>Metazoa</taxon>
        <taxon>Spiralia</taxon>
        <taxon>Lophotrochozoa</taxon>
        <taxon>Annelida</taxon>
        <taxon>Polychaeta</taxon>
        <taxon>Sedentaria</taxon>
        <taxon>Canalipalpata</taxon>
        <taxon>Sabellida</taxon>
        <taxon>Siboglinidae</taxon>
        <taxon>Ridgeia</taxon>
    </lineage>
</organism>
<evidence type="ECO:0000256" key="10">
    <source>
        <dbReference type="ARBA" id="ARBA00037677"/>
    </source>
</evidence>
<evidence type="ECO:0000256" key="2">
    <source>
        <dbReference type="ARBA" id="ARBA00022723"/>
    </source>
</evidence>
<dbReference type="FunFam" id="3.30.160.60:FF:000026">
    <property type="entry name" value="Transcription factor Sp3"/>
    <property type="match status" value="1"/>
</dbReference>
<dbReference type="PROSITE" id="PS50157">
    <property type="entry name" value="ZINC_FINGER_C2H2_2"/>
    <property type="match status" value="3"/>
</dbReference>
<dbReference type="Gene3D" id="3.30.160.60">
    <property type="entry name" value="Classic Zinc Finger"/>
    <property type="match status" value="3"/>
</dbReference>
<dbReference type="GO" id="GO:0005634">
    <property type="term" value="C:nucleus"/>
    <property type="evidence" value="ECO:0007669"/>
    <property type="project" value="UniProtKB-SubCell"/>
</dbReference>
<protein>
    <recommendedName>
        <fullName evidence="14">C2H2-type domain-containing protein</fullName>
    </recommendedName>
</protein>
<name>A0AAD9PFK7_RIDPI</name>
<dbReference type="PROSITE" id="PS00028">
    <property type="entry name" value="ZINC_FINGER_C2H2_1"/>
    <property type="match status" value="3"/>
</dbReference>
<evidence type="ECO:0000259" key="14">
    <source>
        <dbReference type="PROSITE" id="PS50157"/>
    </source>
</evidence>
<feature type="compositionally biased region" description="Polar residues" evidence="13">
    <location>
        <begin position="747"/>
        <end position="762"/>
    </location>
</feature>
<feature type="domain" description="C2H2-type" evidence="14">
    <location>
        <begin position="717"/>
        <end position="744"/>
    </location>
</feature>
<dbReference type="FunFam" id="3.30.160.60:FF:000014">
    <property type="entry name" value="Transcription factor Sp3"/>
    <property type="match status" value="1"/>
</dbReference>
<evidence type="ECO:0000256" key="12">
    <source>
        <dbReference type="PROSITE-ProRule" id="PRU00042"/>
    </source>
</evidence>
<keyword evidence="8" id="KW-0804">Transcription</keyword>
<evidence type="ECO:0000256" key="13">
    <source>
        <dbReference type="SAM" id="MobiDB-lite"/>
    </source>
</evidence>
<feature type="region of interest" description="Disordered" evidence="13">
    <location>
        <begin position="1"/>
        <end position="25"/>
    </location>
</feature>
<evidence type="ECO:0000256" key="5">
    <source>
        <dbReference type="ARBA" id="ARBA00022833"/>
    </source>
</evidence>
<dbReference type="EMBL" id="JAODUO010000008">
    <property type="protein sequence ID" value="KAK2193671.1"/>
    <property type="molecule type" value="Genomic_DNA"/>
</dbReference>
<evidence type="ECO:0000256" key="9">
    <source>
        <dbReference type="ARBA" id="ARBA00023242"/>
    </source>
</evidence>
<comment type="subcellular location">
    <subcellularLocation>
        <location evidence="1">Nucleus</location>
    </subcellularLocation>
</comment>
<evidence type="ECO:0000256" key="4">
    <source>
        <dbReference type="ARBA" id="ARBA00022771"/>
    </source>
</evidence>
<keyword evidence="6" id="KW-0805">Transcription regulation</keyword>
<comment type="caution">
    <text evidence="15">The sequence shown here is derived from an EMBL/GenBank/DDBJ whole genome shotgun (WGS) entry which is preliminary data.</text>
</comment>
<reference evidence="15" key="1">
    <citation type="journal article" date="2023" name="Mol. Biol. Evol.">
        <title>Third-Generation Sequencing Reveals the Adaptive Role of the Epigenome in Three Deep-Sea Polychaetes.</title>
        <authorList>
            <person name="Perez M."/>
            <person name="Aroh O."/>
            <person name="Sun Y."/>
            <person name="Lan Y."/>
            <person name="Juniper S.K."/>
            <person name="Young C.R."/>
            <person name="Angers B."/>
            <person name="Qian P.Y."/>
        </authorList>
    </citation>
    <scope>NUCLEOTIDE SEQUENCE</scope>
    <source>
        <strain evidence="15">R07B-5</strain>
    </source>
</reference>
<comment type="similarity">
    <text evidence="11">Belongs to the Sp1 C2H2-type zinc-finger protein family.</text>
</comment>